<reference evidence="2" key="1">
    <citation type="submission" date="2016-10" db="EMBL/GenBank/DDBJ databases">
        <authorList>
            <person name="Varghese N."/>
            <person name="Submissions S."/>
        </authorList>
    </citation>
    <scope>NUCLEOTIDE SEQUENCE [LARGE SCALE GENOMIC DNA]</scope>
    <source>
        <strain evidence="2">DSM 23445</strain>
    </source>
</reference>
<dbReference type="Proteomes" id="UP000199673">
    <property type="component" value="Unassembled WGS sequence"/>
</dbReference>
<evidence type="ECO:0000313" key="2">
    <source>
        <dbReference type="Proteomes" id="UP000199673"/>
    </source>
</evidence>
<evidence type="ECO:0000313" key="1">
    <source>
        <dbReference type="EMBL" id="SFU15068.1"/>
    </source>
</evidence>
<dbReference type="EMBL" id="FPBF01000008">
    <property type="protein sequence ID" value="SFU15068.1"/>
    <property type="molecule type" value="Genomic_DNA"/>
</dbReference>
<proteinExistence type="predicted"/>
<accession>A0A1I7DTP6</accession>
<organism evidence="1 2">
    <name type="scientific">Algoriphagus locisalis</name>
    <dbReference type="NCBI Taxonomy" id="305507"/>
    <lineage>
        <taxon>Bacteria</taxon>
        <taxon>Pseudomonadati</taxon>
        <taxon>Bacteroidota</taxon>
        <taxon>Cytophagia</taxon>
        <taxon>Cytophagales</taxon>
        <taxon>Cyclobacteriaceae</taxon>
        <taxon>Algoriphagus</taxon>
    </lineage>
</organism>
<sequence length="50" mass="6012">MFTKWTHFDNMSIFINKMDTLAKHVQQKWISLSYVHFTGNNGHIRLFLTL</sequence>
<name>A0A1I7DTP6_9BACT</name>
<gene>
    <name evidence="1" type="ORF">SAMN04489724_4347</name>
</gene>
<keyword evidence="2" id="KW-1185">Reference proteome</keyword>
<dbReference type="AlphaFoldDB" id="A0A1I7DTP6"/>
<protein>
    <submittedName>
        <fullName evidence="1">Uncharacterized protein</fullName>
    </submittedName>
</protein>